<reference evidence="2 3" key="1">
    <citation type="submission" date="2019-05" db="EMBL/GenBank/DDBJ databases">
        <title>Another draft genome of Portunus trituberculatus and its Hox gene families provides insights of decapod evolution.</title>
        <authorList>
            <person name="Jeong J.-H."/>
            <person name="Song I."/>
            <person name="Kim S."/>
            <person name="Choi T."/>
            <person name="Kim D."/>
            <person name="Ryu S."/>
            <person name="Kim W."/>
        </authorList>
    </citation>
    <scope>NUCLEOTIDE SEQUENCE [LARGE SCALE GENOMIC DNA]</scope>
    <source>
        <tissue evidence="2">Muscle</tissue>
    </source>
</reference>
<dbReference type="AlphaFoldDB" id="A0A5B7HZX0"/>
<dbReference type="PROSITE" id="PS51257">
    <property type="entry name" value="PROKAR_LIPOPROTEIN"/>
    <property type="match status" value="1"/>
</dbReference>
<proteinExistence type="predicted"/>
<feature type="region of interest" description="Disordered" evidence="1">
    <location>
        <begin position="1"/>
        <end position="21"/>
    </location>
</feature>
<evidence type="ECO:0000256" key="1">
    <source>
        <dbReference type="SAM" id="MobiDB-lite"/>
    </source>
</evidence>
<name>A0A5B7HZX0_PORTR</name>
<comment type="caution">
    <text evidence="2">The sequence shown here is derived from an EMBL/GenBank/DDBJ whole genome shotgun (WGS) entry which is preliminary data.</text>
</comment>
<accession>A0A5B7HZX0</accession>
<evidence type="ECO:0000313" key="2">
    <source>
        <dbReference type="EMBL" id="MPC75415.1"/>
    </source>
</evidence>
<sequence>MQPPNARIHAHSSHPSTQSCSFLIIPPPLSPTPAVLPIRPHAGHRHATQQQVSPLTKASVWRPLLTLAPYTHSATSRSHPAHPQGEQVVVDTHTNLPLCVIPIHTSRSLHIVPCIGGGTPRGAGAVIQTDANAAH</sequence>
<keyword evidence="3" id="KW-1185">Reference proteome</keyword>
<protein>
    <submittedName>
        <fullName evidence="2">Uncharacterized protein</fullName>
    </submittedName>
</protein>
<dbReference type="EMBL" id="VSRR010041076">
    <property type="protein sequence ID" value="MPC75415.1"/>
    <property type="molecule type" value="Genomic_DNA"/>
</dbReference>
<gene>
    <name evidence="2" type="ORF">E2C01_069802</name>
</gene>
<organism evidence="2 3">
    <name type="scientific">Portunus trituberculatus</name>
    <name type="common">Swimming crab</name>
    <name type="synonym">Neptunus trituberculatus</name>
    <dbReference type="NCBI Taxonomy" id="210409"/>
    <lineage>
        <taxon>Eukaryota</taxon>
        <taxon>Metazoa</taxon>
        <taxon>Ecdysozoa</taxon>
        <taxon>Arthropoda</taxon>
        <taxon>Crustacea</taxon>
        <taxon>Multicrustacea</taxon>
        <taxon>Malacostraca</taxon>
        <taxon>Eumalacostraca</taxon>
        <taxon>Eucarida</taxon>
        <taxon>Decapoda</taxon>
        <taxon>Pleocyemata</taxon>
        <taxon>Brachyura</taxon>
        <taxon>Eubrachyura</taxon>
        <taxon>Portunoidea</taxon>
        <taxon>Portunidae</taxon>
        <taxon>Portuninae</taxon>
        <taxon>Portunus</taxon>
    </lineage>
</organism>
<evidence type="ECO:0000313" key="3">
    <source>
        <dbReference type="Proteomes" id="UP000324222"/>
    </source>
</evidence>
<dbReference type="Proteomes" id="UP000324222">
    <property type="component" value="Unassembled WGS sequence"/>
</dbReference>